<reference evidence="2" key="1">
    <citation type="submission" date="2020-04" db="EMBL/GenBank/DDBJ databases">
        <authorList>
            <person name="Chiriac C."/>
            <person name="Salcher M."/>
            <person name="Ghai R."/>
            <person name="Kavagutti S V."/>
        </authorList>
    </citation>
    <scope>NUCLEOTIDE SEQUENCE</scope>
</reference>
<sequence>MNEPRKVVVKDAPEIAEETGADSALIFTEEEVFDAPMQDVAVDEETPLGVEDLPDDELIWPGGPTAGQIKLWKQEYGDVYVTSITYDKHIAWRTLNRLEYKNLVKKMEQLVQAGQLSQTEANLWNEEAITEICILYPAYDKQSLVAEMAGLPSLISQEVLEASGFLALEVRQL</sequence>
<protein>
    <submittedName>
        <fullName evidence="2">Uncharacterized protein</fullName>
    </submittedName>
</protein>
<organism evidence="2">
    <name type="scientific">uncultured Caudovirales phage</name>
    <dbReference type="NCBI Taxonomy" id="2100421"/>
    <lineage>
        <taxon>Viruses</taxon>
        <taxon>Duplodnaviria</taxon>
        <taxon>Heunggongvirae</taxon>
        <taxon>Uroviricota</taxon>
        <taxon>Caudoviricetes</taxon>
        <taxon>Peduoviridae</taxon>
        <taxon>Maltschvirus</taxon>
        <taxon>Maltschvirus maltsch</taxon>
    </lineage>
</organism>
<accession>A0A6J5P0T6</accession>
<evidence type="ECO:0000313" key="1">
    <source>
        <dbReference type="EMBL" id="CAB4143343.1"/>
    </source>
</evidence>
<dbReference type="EMBL" id="LR796418">
    <property type="protein sequence ID" value="CAB4143343.1"/>
    <property type="molecule type" value="Genomic_DNA"/>
</dbReference>
<dbReference type="EMBL" id="LR796737">
    <property type="protein sequence ID" value="CAB4162795.1"/>
    <property type="molecule type" value="Genomic_DNA"/>
</dbReference>
<evidence type="ECO:0000313" key="2">
    <source>
        <dbReference type="EMBL" id="CAB4162795.1"/>
    </source>
</evidence>
<proteinExistence type="predicted"/>
<name>A0A6J5P0T6_9CAUD</name>
<gene>
    <name evidence="1" type="ORF">UFOVP436_120</name>
    <name evidence="2" type="ORF">UFOVP784_120</name>
</gene>